<dbReference type="AlphaFoldDB" id="A0A7X3G7M9"/>
<evidence type="ECO:0000256" key="1">
    <source>
        <dbReference type="SAM" id="MobiDB-lite"/>
    </source>
</evidence>
<dbReference type="InterPro" id="IPR036397">
    <property type="entry name" value="RNaseH_sf"/>
</dbReference>
<evidence type="ECO:0000259" key="2">
    <source>
        <dbReference type="PROSITE" id="PS50994"/>
    </source>
</evidence>
<protein>
    <submittedName>
        <fullName evidence="3">Transposase</fullName>
    </submittedName>
</protein>
<dbReference type="Pfam" id="PF13683">
    <property type="entry name" value="rve_3"/>
    <property type="match status" value="1"/>
</dbReference>
<proteinExistence type="predicted"/>
<organism evidence="3 4">
    <name type="scientific">Streptococcus danieliae</name>
    <dbReference type="NCBI Taxonomy" id="747656"/>
    <lineage>
        <taxon>Bacteria</taxon>
        <taxon>Bacillati</taxon>
        <taxon>Bacillota</taxon>
        <taxon>Bacilli</taxon>
        <taxon>Lactobacillales</taxon>
        <taxon>Streptococcaceae</taxon>
        <taxon>Streptococcus</taxon>
    </lineage>
</organism>
<feature type="region of interest" description="Disordered" evidence="1">
    <location>
        <begin position="90"/>
        <end position="110"/>
    </location>
</feature>
<dbReference type="InterPro" id="IPR012337">
    <property type="entry name" value="RNaseH-like_sf"/>
</dbReference>
<dbReference type="EMBL" id="WSRS01000013">
    <property type="protein sequence ID" value="MVX58520.1"/>
    <property type="molecule type" value="Genomic_DNA"/>
</dbReference>
<name>A0A7X3G7M9_9STRE</name>
<dbReference type="PROSITE" id="PS50994">
    <property type="entry name" value="INTEGRASE"/>
    <property type="match status" value="1"/>
</dbReference>
<dbReference type="InterPro" id="IPR001584">
    <property type="entry name" value="Integrase_cat-core"/>
</dbReference>
<accession>A0A7X3G7M9</accession>
<reference evidence="3 4" key="1">
    <citation type="submission" date="2019-12" db="EMBL/GenBank/DDBJ databases">
        <title>Microbes associate with the intestines of laboratory mice.</title>
        <authorList>
            <person name="Navarre W."/>
            <person name="Wong E."/>
        </authorList>
    </citation>
    <scope>NUCLEOTIDE SEQUENCE [LARGE SCALE GENOMIC DNA]</scope>
    <source>
        <strain evidence="3 4">NM51_B2-22</strain>
    </source>
</reference>
<comment type="caution">
    <text evidence="3">The sequence shown here is derived from an EMBL/GenBank/DDBJ whole genome shotgun (WGS) entry which is preliminary data.</text>
</comment>
<dbReference type="GO" id="GO:0015074">
    <property type="term" value="P:DNA integration"/>
    <property type="evidence" value="ECO:0007669"/>
    <property type="project" value="InterPro"/>
</dbReference>
<sequence>MLLRVHEVLHLPKPLHSLSAPGVPYDNAVSERTYRSFKTEFVNAYKFESLEQLALLTQDYIHWWNHKRRYSTLNNLSPLVFKAQPITTQENHGQAVADDSTPHKKCPILG</sequence>
<evidence type="ECO:0000313" key="4">
    <source>
        <dbReference type="Proteomes" id="UP000461595"/>
    </source>
</evidence>
<dbReference type="GO" id="GO:0003676">
    <property type="term" value="F:nucleic acid binding"/>
    <property type="evidence" value="ECO:0007669"/>
    <property type="project" value="InterPro"/>
</dbReference>
<dbReference type="Proteomes" id="UP000461595">
    <property type="component" value="Unassembled WGS sequence"/>
</dbReference>
<gene>
    <name evidence="3" type="ORF">E5983_02485</name>
</gene>
<dbReference type="SUPFAM" id="SSF53098">
    <property type="entry name" value="Ribonuclease H-like"/>
    <property type="match status" value="1"/>
</dbReference>
<evidence type="ECO:0000313" key="3">
    <source>
        <dbReference type="EMBL" id="MVX58520.1"/>
    </source>
</evidence>
<dbReference type="Gene3D" id="3.30.420.10">
    <property type="entry name" value="Ribonuclease H-like superfamily/Ribonuclease H"/>
    <property type="match status" value="1"/>
</dbReference>
<feature type="domain" description="Integrase catalytic" evidence="2">
    <location>
        <begin position="1"/>
        <end position="86"/>
    </location>
</feature>